<proteinExistence type="predicted"/>
<dbReference type="Pfam" id="PF23947">
    <property type="entry name" value="DUF7281"/>
    <property type="match status" value="1"/>
</dbReference>
<dbReference type="InterPro" id="IPR055705">
    <property type="entry name" value="DUF7281"/>
</dbReference>
<evidence type="ECO:0000313" key="2">
    <source>
        <dbReference type="EMBL" id="MCE7509569.1"/>
    </source>
</evidence>
<feature type="domain" description="DUF7281" evidence="1">
    <location>
        <begin position="97"/>
        <end position="278"/>
    </location>
</feature>
<dbReference type="EMBL" id="JAJVKT010000015">
    <property type="protein sequence ID" value="MCE7509569.1"/>
    <property type="molecule type" value="Genomic_DNA"/>
</dbReference>
<sequence>MPTKRVIQAALTVAQSTKREHRANRSYEVLAAEGYGRVVGREYLVTPAERDMLKIWLEREGVPWHTPPEYYGAGHREEVAAHSLHEKHASRPTHDKRVLVQALSPGVRVNGHELPVLPVENACLSLSSDSIRSLEAGALVVIENSRAFHRFRNQLLAVEPHRWLAVYRGDTQHASGQSWAQAMAQQHRLRLYAYPDFDPAGLAIALDLGAEKVLLPDIDELADFPGSEADFDRQQDQWTRVQNTVTPGSVLAQRVDFLGERKAGFTQERLLAAGKTLELVALERLK</sequence>
<evidence type="ECO:0000259" key="1">
    <source>
        <dbReference type="Pfam" id="PF23947"/>
    </source>
</evidence>
<dbReference type="AlphaFoldDB" id="A0A9Q3W6S2"/>
<dbReference type="Proteomes" id="UP001107961">
    <property type="component" value="Unassembled WGS sequence"/>
</dbReference>
<accession>A0A9Q3W6S2</accession>
<keyword evidence="3" id="KW-1185">Reference proteome</keyword>
<comment type="caution">
    <text evidence="2">The sequence shown here is derived from an EMBL/GenBank/DDBJ whole genome shotgun (WGS) entry which is preliminary data.</text>
</comment>
<reference evidence="2" key="1">
    <citation type="submission" date="2022-01" db="EMBL/GenBank/DDBJ databases">
        <authorList>
            <person name="Karlyshev A.V."/>
            <person name="Jaspars M."/>
        </authorList>
    </citation>
    <scope>NUCLEOTIDE SEQUENCE</scope>
    <source>
        <strain evidence="2">AGSA3-2</strain>
    </source>
</reference>
<name>A0A9Q3W6S2_9GAMM</name>
<organism evidence="2 3">
    <name type="scientific">Alloalcanivorax xenomutans</name>
    <dbReference type="NCBI Taxonomy" id="1094342"/>
    <lineage>
        <taxon>Bacteria</taxon>
        <taxon>Pseudomonadati</taxon>
        <taxon>Pseudomonadota</taxon>
        <taxon>Gammaproteobacteria</taxon>
        <taxon>Oceanospirillales</taxon>
        <taxon>Alcanivoracaceae</taxon>
        <taxon>Alloalcanivorax</taxon>
    </lineage>
</organism>
<dbReference type="RefSeq" id="WP_233925914.1">
    <property type="nucleotide sequence ID" value="NZ_JAJVKT010000015.1"/>
</dbReference>
<protein>
    <recommendedName>
        <fullName evidence="1">DUF7281 domain-containing protein</fullName>
    </recommendedName>
</protein>
<evidence type="ECO:0000313" key="3">
    <source>
        <dbReference type="Proteomes" id="UP001107961"/>
    </source>
</evidence>
<gene>
    <name evidence="2" type="ORF">LZG35_13040</name>
</gene>